<evidence type="ECO:0000313" key="7">
    <source>
        <dbReference type="EMBL" id="SFW60002.1"/>
    </source>
</evidence>
<keyword evidence="2" id="KW-0285">Flavoprotein</keyword>
<keyword evidence="5" id="KW-0560">Oxidoreductase</keyword>
<dbReference type="AlphaFoldDB" id="A0AA94L2S3"/>
<name>A0AA94L2S3_DESDE</name>
<organism evidence="7 8">
    <name type="scientific">Desulfovibrio desulfuricans</name>
    <dbReference type="NCBI Taxonomy" id="876"/>
    <lineage>
        <taxon>Bacteria</taxon>
        <taxon>Pseudomonadati</taxon>
        <taxon>Thermodesulfobacteriota</taxon>
        <taxon>Desulfovibrionia</taxon>
        <taxon>Desulfovibrionales</taxon>
        <taxon>Desulfovibrionaceae</taxon>
        <taxon>Desulfovibrio</taxon>
    </lineage>
</organism>
<dbReference type="InterPro" id="IPR001155">
    <property type="entry name" value="OxRdtase_FMN_N"/>
</dbReference>
<dbReference type="PANTHER" id="PTHR43303:SF4">
    <property type="entry name" value="NADPH DEHYDROGENASE C23G7.10C-RELATED"/>
    <property type="match status" value="1"/>
</dbReference>
<evidence type="ECO:0000256" key="3">
    <source>
        <dbReference type="ARBA" id="ARBA00022643"/>
    </source>
</evidence>
<accession>A0AA94L2S3</accession>
<feature type="domain" description="NADH:flavin oxidoreductase/NADH oxidase N-terminal" evidence="6">
    <location>
        <begin position="4"/>
        <end position="338"/>
    </location>
</feature>
<dbReference type="GO" id="GO:0003959">
    <property type="term" value="F:NADPH dehydrogenase activity"/>
    <property type="evidence" value="ECO:0007669"/>
    <property type="project" value="InterPro"/>
</dbReference>
<evidence type="ECO:0000313" key="8">
    <source>
        <dbReference type="Proteomes" id="UP000182680"/>
    </source>
</evidence>
<evidence type="ECO:0000256" key="1">
    <source>
        <dbReference type="ARBA" id="ARBA00001917"/>
    </source>
</evidence>
<dbReference type="EMBL" id="FPIW01000040">
    <property type="protein sequence ID" value="SFW60002.1"/>
    <property type="molecule type" value="Genomic_DNA"/>
</dbReference>
<dbReference type="OMA" id="YNPRWPW"/>
<dbReference type="Proteomes" id="UP000182680">
    <property type="component" value="Unassembled WGS sequence"/>
</dbReference>
<gene>
    <name evidence="7" type="ORF">SAMN02910291_02040</name>
</gene>
<dbReference type="Pfam" id="PF00724">
    <property type="entry name" value="Oxidored_FMN"/>
    <property type="match status" value="1"/>
</dbReference>
<proteinExistence type="predicted"/>
<comment type="cofactor">
    <cofactor evidence="1">
        <name>FMN</name>
        <dbReference type="ChEBI" id="CHEBI:58210"/>
    </cofactor>
</comment>
<keyword evidence="3" id="KW-0288">FMN</keyword>
<protein>
    <submittedName>
        <fullName evidence="7">2,4-dienoyl-CoA reductase</fullName>
    </submittedName>
</protein>
<evidence type="ECO:0000256" key="4">
    <source>
        <dbReference type="ARBA" id="ARBA00022857"/>
    </source>
</evidence>
<dbReference type="InterPro" id="IPR044152">
    <property type="entry name" value="YqjM-like"/>
</dbReference>
<dbReference type="GO" id="GO:0010181">
    <property type="term" value="F:FMN binding"/>
    <property type="evidence" value="ECO:0007669"/>
    <property type="project" value="InterPro"/>
</dbReference>
<sequence>MNTLFSPIKLGGLELANRIVIPPMDQYSADEGRPTQWHHMHYGHLAVSGAGLLIVEATAVEPAGRISPGDLGLWNDEHENLHKGMLEFIAAFSSIPTAVQLGHSGRKGSTARPWEGRGPLGLHEGGWDVCAPSALPFDAASPVPSALSTADIDRLTASFVTAAQRAQRAGYKAVELHAAHGYLLHEFLSPLSNKREDEYGGSLENRMRFPLQVFAAVRKALPSVIPVGMRVSGTDFTPGGWDVQECAVLAQRLEKAGGAFIHVSGGGLTPEQKIRLAPGYQVHLAQAVKQAVDSMPVIAVGLITEPELAAGIIVTGQADMVAVGRGMMYDPRWPWHAAAALGVSIAGTPRQYLRCQPHRLKNLFI</sequence>
<dbReference type="CDD" id="cd02932">
    <property type="entry name" value="OYE_YqiM_FMN"/>
    <property type="match status" value="1"/>
</dbReference>
<dbReference type="Gene3D" id="3.20.20.70">
    <property type="entry name" value="Aldolase class I"/>
    <property type="match status" value="1"/>
</dbReference>
<comment type="caution">
    <text evidence="7">The sequence shown here is derived from an EMBL/GenBank/DDBJ whole genome shotgun (WGS) entry which is preliminary data.</text>
</comment>
<dbReference type="PANTHER" id="PTHR43303">
    <property type="entry name" value="NADPH DEHYDROGENASE C23G7.10C-RELATED"/>
    <property type="match status" value="1"/>
</dbReference>
<dbReference type="SUPFAM" id="SSF51395">
    <property type="entry name" value="FMN-linked oxidoreductases"/>
    <property type="match status" value="1"/>
</dbReference>
<dbReference type="GO" id="GO:0050661">
    <property type="term" value="F:NADP binding"/>
    <property type="evidence" value="ECO:0007669"/>
    <property type="project" value="InterPro"/>
</dbReference>
<keyword evidence="4" id="KW-0521">NADP</keyword>
<evidence type="ECO:0000256" key="2">
    <source>
        <dbReference type="ARBA" id="ARBA00022630"/>
    </source>
</evidence>
<evidence type="ECO:0000259" key="6">
    <source>
        <dbReference type="Pfam" id="PF00724"/>
    </source>
</evidence>
<dbReference type="RefSeq" id="WP_012625272.1">
    <property type="nucleotide sequence ID" value="NZ_FPIW01000040.1"/>
</dbReference>
<dbReference type="InterPro" id="IPR013785">
    <property type="entry name" value="Aldolase_TIM"/>
</dbReference>
<reference evidence="8" key="1">
    <citation type="submission" date="2016-11" db="EMBL/GenBank/DDBJ databases">
        <authorList>
            <person name="Jaros S."/>
            <person name="Januszkiewicz K."/>
            <person name="Wedrychowicz H."/>
        </authorList>
    </citation>
    <scope>NUCLEOTIDE SEQUENCE [LARGE SCALE GENOMIC DNA]</scope>
    <source>
        <strain evidence="8">DSM 7057</strain>
    </source>
</reference>
<evidence type="ECO:0000256" key="5">
    <source>
        <dbReference type="ARBA" id="ARBA00023002"/>
    </source>
</evidence>